<dbReference type="InterPro" id="IPR011250">
    <property type="entry name" value="OMP/PagP_B-barrel"/>
</dbReference>
<evidence type="ECO:0000313" key="3">
    <source>
        <dbReference type="Proteomes" id="UP000179934"/>
    </source>
</evidence>
<gene>
    <name evidence="2" type="ORF">BJD16_01405</name>
</gene>
<dbReference type="Pfam" id="PF09411">
    <property type="entry name" value="PagL"/>
    <property type="match status" value="1"/>
</dbReference>
<reference evidence="2 3" key="1">
    <citation type="submission" date="2016-09" db="EMBL/GenBank/DDBJ databases">
        <title>Draft Genome Sequence of Aeromonas sobria Strain 08005, Isolated from Sick Rana catesbeiana.</title>
        <authorList>
            <person name="Yang Q."/>
        </authorList>
    </citation>
    <scope>NUCLEOTIDE SEQUENCE [LARGE SCALE GENOMIC DNA]</scope>
    <source>
        <strain evidence="2 3">08005</strain>
    </source>
</reference>
<feature type="chain" id="PRO_5010204032" description="Acyloxyacyl hydrolase" evidence="1">
    <location>
        <begin position="24"/>
        <end position="174"/>
    </location>
</feature>
<sequence length="174" mass="19577">MDANTLSRIGLLAALLTSPAVMANDNIVVLQLGNAFSNEKLDIKIADAKFHHMFWRWGDSGCQFGLGVRGGTLKVEDEETARLGGGARIECQWGNWVTWLPGEMVWLDQHQFGTRGHGYKDYGGPFQFTLGIGLGYAITKNWLVGYQYEHMSNAYMYDKNPGLDSHTLHIEYRF</sequence>
<organism evidence="2 3">
    <name type="scientific">Aeromonas sobria</name>
    <dbReference type="NCBI Taxonomy" id="646"/>
    <lineage>
        <taxon>Bacteria</taxon>
        <taxon>Pseudomonadati</taxon>
        <taxon>Pseudomonadota</taxon>
        <taxon>Gammaproteobacteria</taxon>
        <taxon>Aeromonadales</taxon>
        <taxon>Aeromonadaceae</taxon>
        <taxon>Aeromonas</taxon>
    </lineage>
</organism>
<evidence type="ECO:0000313" key="2">
    <source>
        <dbReference type="EMBL" id="OHY96944.1"/>
    </source>
</evidence>
<dbReference type="InterPro" id="IPR018550">
    <property type="entry name" value="Lipid-A_deacylase-rel"/>
</dbReference>
<dbReference type="EMBL" id="MKFU01000001">
    <property type="protein sequence ID" value="OHY96944.1"/>
    <property type="molecule type" value="Genomic_DNA"/>
</dbReference>
<comment type="caution">
    <text evidence="2">The sequence shown here is derived from an EMBL/GenBank/DDBJ whole genome shotgun (WGS) entry which is preliminary data.</text>
</comment>
<evidence type="ECO:0008006" key="4">
    <source>
        <dbReference type="Google" id="ProtNLM"/>
    </source>
</evidence>
<name>A0A1S2D7I9_AERSO</name>
<keyword evidence="1" id="KW-0732">Signal</keyword>
<proteinExistence type="predicted"/>
<dbReference type="AlphaFoldDB" id="A0A1S2D7I9"/>
<dbReference type="Proteomes" id="UP000179934">
    <property type="component" value="Unassembled WGS sequence"/>
</dbReference>
<dbReference type="SUPFAM" id="SSF56925">
    <property type="entry name" value="OMPA-like"/>
    <property type="match status" value="1"/>
</dbReference>
<accession>A0A1S2D7I9</accession>
<dbReference type="Gene3D" id="2.40.160.20">
    <property type="match status" value="1"/>
</dbReference>
<evidence type="ECO:0000256" key="1">
    <source>
        <dbReference type="SAM" id="SignalP"/>
    </source>
</evidence>
<dbReference type="GeneID" id="58923286"/>
<dbReference type="OrthoDB" id="9797122at2"/>
<feature type="signal peptide" evidence="1">
    <location>
        <begin position="1"/>
        <end position="23"/>
    </location>
</feature>
<dbReference type="RefSeq" id="WP_042022345.1">
    <property type="nucleotide sequence ID" value="NZ_CDBW01000032.1"/>
</dbReference>
<protein>
    <recommendedName>
        <fullName evidence="4">Acyloxyacyl hydrolase</fullName>
    </recommendedName>
</protein>